<dbReference type="AlphaFoldDB" id="A0A3B0UDQ0"/>
<protein>
    <submittedName>
        <fullName evidence="1">Uncharacterized protein</fullName>
    </submittedName>
</protein>
<evidence type="ECO:0000313" key="1">
    <source>
        <dbReference type="EMBL" id="VAW17686.1"/>
    </source>
</evidence>
<proteinExistence type="predicted"/>
<sequence>MKKLKKPKKISNDAAGEVFKEFSWSLAAVIHRGKSDLKIPKRARKVLPRQTNSSVEKNGVSHQC</sequence>
<name>A0A3B0UDQ0_9ZZZZ</name>
<dbReference type="EMBL" id="UOEQ01000147">
    <property type="protein sequence ID" value="VAW17686.1"/>
    <property type="molecule type" value="Genomic_DNA"/>
</dbReference>
<reference evidence="1" key="1">
    <citation type="submission" date="2018-06" db="EMBL/GenBank/DDBJ databases">
        <authorList>
            <person name="Zhirakovskaya E."/>
        </authorList>
    </citation>
    <scope>NUCLEOTIDE SEQUENCE</scope>
</reference>
<accession>A0A3B0UDQ0</accession>
<gene>
    <name evidence="1" type="ORF">MNBD_ALPHA11-1419</name>
</gene>
<organism evidence="1">
    <name type="scientific">hydrothermal vent metagenome</name>
    <dbReference type="NCBI Taxonomy" id="652676"/>
    <lineage>
        <taxon>unclassified sequences</taxon>
        <taxon>metagenomes</taxon>
        <taxon>ecological metagenomes</taxon>
    </lineage>
</organism>